<dbReference type="InterPro" id="IPR023584">
    <property type="entry name" value="Ribosome_recyc_fac_dom"/>
</dbReference>
<evidence type="ECO:0000313" key="6">
    <source>
        <dbReference type="EMBL" id="OGZ69706.1"/>
    </source>
</evidence>
<accession>A0A1G2I4H8</accession>
<keyword evidence="3" id="KW-0963">Cytoplasm</keyword>
<evidence type="ECO:0000313" key="7">
    <source>
        <dbReference type="Proteomes" id="UP000178820"/>
    </source>
</evidence>
<dbReference type="GO" id="GO:0005737">
    <property type="term" value="C:cytoplasm"/>
    <property type="evidence" value="ECO:0007669"/>
    <property type="project" value="UniProtKB-SubCell"/>
</dbReference>
<dbReference type="FunFam" id="1.10.132.20:FF:000001">
    <property type="entry name" value="Ribosome-recycling factor"/>
    <property type="match status" value="1"/>
</dbReference>
<keyword evidence="4" id="KW-0648">Protein biosynthesis</keyword>
<proteinExistence type="inferred from homology"/>
<organism evidence="6 7">
    <name type="scientific">Candidatus Staskawiczbacteria bacterium RIFCSPHIGHO2_02_FULL_42_22</name>
    <dbReference type="NCBI Taxonomy" id="1802207"/>
    <lineage>
        <taxon>Bacteria</taxon>
        <taxon>Candidatus Staskawicziibacteriota</taxon>
    </lineage>
</organism>
<dbReference type="Gene3D" id="3.30.1360.40">
    <property type="match status" value="1"/>
</dbReference>
<dbReference type="FunFam" id="3.30.1360.40:FF:000001">
    <property type="entry name" value="Ribosome-recycling factor"/>
    <property type="match status" value="1"/>
</dbReference>
<dbReference type="GO" id="GO:0006412">
    <property type="term" value="P:translation"/>
    <property type="evidence" value="ECO:0007669"/>
    <property type="project" value="UniProtKB-KW"/>
</dbReference>
<evidence type="ECO:0000256" key="2">
    <source>
        <dbReference type="ARBA" id="ARBA00005912"/>
    </source>
</evidence>
<gene>
    <name evidence="6" type="ORF">A3D44_00500</name>
</gene>
<dbReference type="PANTHER" id="PTHR20982:SF3">
    <property type="entry name" value="MITOCHONDRIAL RIBOSOME RECYCLING FACTOR PSEUDO 1"/>
    <property type="match status" value="1"/>
</dbReference>
<dbReference type="InterPro" id="IPR002661">
    <property type="entry name" value="Ribosome_recyc_fac"/>
</dbReference>
<evidence type="ECO:0000256" key="3">
    <source>
        <dbReference type="ARBA" id="ARBA00022490"/>
    </source>
</evidence>
<evidence type="ECO:0000256" key="1">
    <source>
        <dbReference type="ARBA" id="ARBA00004496"/>
    </source>
</evidence>
<sequence length="184" mass="21205">MSFKELIDKVKPEFEKAFSFLQKEMDKVRTSRANPSMVEDIQVTCFGSTFSLNQLASISSPEPNQIIIQPWDGSYIEPIQAAVANSGLGMSSAVDKNAIRLSLPLLTEEYRKSLVKVLHAKAEEGRQTLRHWREDCWNKIQKAEKEGVLSEDDKFRGKEELQKLIDEYQKKIKELVERKEKELM</sequence>
<evidence type="ECO:0000256" key="4">
    <source>
        <dbReference type="ARBA" id="ARBA00022917"/>
    </source>
</evidence>
<dbReference type="EMBL" id="MHOT01000005">
    <property type="protein sequence ID" value="OGZ69706.1"/>
    <property type="molecule type" value="Genomic_DNA"/>
</dbReference>
<dbReference type="STRING" id="1802207.A3D44_00500"/>
<dbReference type="AlphaFoldDB" id="A0A1G2I4H8"/>
<comment type="subcellular location">
    <subcellularLocation>
        <location evidence="1">Cytoplasm</location>
    </subcellularLocation>
</comment>
<dbReference type="Proteomes" id="UP000178820">
    <property type="component" value="Unassembled WGS sequence"/>
</dbReference>
<dbReference type="GO" id="GO:0043023">
    <property type="term" value="F:ribosomal large subunit binding"/>
    <property type="evidence" value="ECO:0007669"/>
    <property type="project" value="TreeGrafter"/>
</dbReference>
<feature type="domain" description="Ribosome recycling factor" evidence="5">
    <location>
        <begin position="21"/>
        <end position="184"/>
    </location>
</feature>
<protein>
    <submittedName>
        <fullName evidence="6">Ribosome recycling factor</fullName>
    </submittedName>
</protein>
<dbReference type="PANTHER" id="PTHR20982">
    <property type="entry name" value="RIBOSOME RECYCLING FACTOR"/>
    <property type="match status" value="1"/>
</dbReference>
<dbReference type="SUPFAM" id="SSF55194">
    <property type="entry name" value="Ribosome recycling factor, RRF"/>
    <property type="match status" value="1"/>
</dbReference>
<dbReference type="Pfam" id="PF01765">
    <property type="entry name" value="RRF"/>
    <property type="match status" value="1"/>
</dbReference>
<name>A0A1G2I4H8_9BACT</name>
<comment type="similarity">
    <text evidence="2">Belongs to the RRF family.</text>
</comment>
<dbReference type="NCBIfam" id="TIGR00496">
    <property type="entry name" value="frr"/>
    <property type="match status" value="1"/>
</dbReference>
<dbReference type="Gene3D" id="1.10.132.20">
    <property type="entry name" value="Ribosome-recycling factor"/>
    <property type="match status" value="1"/>
</dbReference>
<dbReference type="InterPro" id="IPR036191">
    <property type="entry name" value="RRF_sf"/>
</dbReference>
<evidence type="ECO:0000259" key="5">
    <source>
        <dbReference type="Pfam" id="PF01765"/>
    </source>
</evidence>
<dbReference type="CDD" id="cd00520">
    <property type="entry name" value="RRF"/>
    <property type="match status" value="1"/>
</dbReference>
<reference evidence="6 7" key="1">
    <citation type="journal article" date="2016" name="Nat. Commun.">
        <title>Thousands of microbial genomes shed light on interconnected biogeochemical processes in an aquifer system.</title>
        <authorList>
            <person name="Anantharaman K."/>
            <person name="Brown C.T."/>
            <person name="Hug L.A."/>
            <person name="Sharon I."/>
            <person name="Castelle C.J."/>
            <person name="Probst A.J."/>
            <person name="Thomas B.C."/>
            <person name="Singh A."/>
            <person name="Wilkins M.J."/>
            <person name="Karaoz U."/>
            <person name="Brodie E.L."/>
            <person name="Williams K.H."/>
            <person name="Hubbard S.S."/>
            <person name="Banfield J.F."/>
        </authorList>
    </citation>
    <scope>NUCLEOTIDE SEQUENCE [LARGE SCALE GENOMIC DNA]</scope>
</reference>
<comment type="caution">
    <text evidence="6">The sequence shown here is derived from an EMBL/GenBank/DDBJ whole genome shotgun (WGS) entry which is preliminary data.</text>
</comment>